<feature type="compositionally biased region" description="Basic and acidic residues" evidence="1">
    <location>
        <begin position="334"/>
        <end position="347"/>
    </location>
</feature>
<dbReference type="RefSeq" id="XP_032040670.1">
    <property type="nucleotide sequence ID" value="XM_032184779.1"/>
</dbReference>
<feature type="compositionally biased region" description="Low complexity" evidence="1">
    <location>
        <begin position="553"/>
        <end position="565"/>
    </location>
</feature>
<accession>A0A6J3CQN1</accession>
<feature type="signal peptide" evidence="2">
    <location>
        <begin position="1"/>
        <end position="21"/>
    </location>
</feature>
<dbReference type="InterPro" id="IPR013783">
    <property type="entry name" value="Ig-like_fold"/>
</dbReference>
<feature type="region of interest" description="Disordered" evidence="1">
    <location>
        <begin position="310"/>
        <end position="350"/>
    </location>
</feature>
<dbReference type="Pfam" id="PF21731">
    <property type="entry name" value="TARSH_C"/>
    <property type="match status" value="1"/>
</dbReference>
<dbReference type="GO" id="GO:0010811">
    <property type="term" value="P:positive regulation of cell-substrate adhesion"/>
    <property type="evidence" value="ECO:0007669"/>
    <property type="project" value="TreeGrafter"/>
</dbReference>
<feature type="compositionally biased region" description="Basic and acidic residues" evidence="1">
    <location>
        <begin position="1124"/>
        <end position="1136"/>
    </location>
</feature>
<feature type="domain" description="Fibronectin type-III" evidence="3">
    <location>
        <begin position="1268"/>
        <end position="1362"/>
    </location>
</feature>
<reference evidence="5" key="1">
    <citation type="submission" date="2025-08" db="UniProtKB">
        <authorList>
            <consortium name="RefSeq"/>
        </authorList>
    </citation>
    <scope>IDENTIFICATION</scope>
    <source>
        <tissue evidence="5">Lung</tissue>
    </source>
</reference>
<dbReference type="SMART" id="SM00060">
    <property type="entry name" value="FN3"/>
    <property type="match status" value="2"/>
</dbReference>
<feature type="region of interest" description="Disordered" evidence="1">
    <location>
        <begin position="1124"/>
        <end position="1191"/>
    </location>
</feature>
<dbReference type="Gene3D" id="2.60.40.10">
    <property type="entry name" value="Immunoglobulins"/>
    <property type="match status" value="2"/>
</dbReference>
<feature type="region of interest" description="Disordered" evidence="1">
    <location>
        <begin position="749"/>
        <end position="915"/>
    </location>
</feature>
<dbReference type="CTD" id="25890"/>
<dbReference type="GO" id="GO:0030198">
    <property type="term" value="P:extracellular matrix organization"/>
    <property type="evidence" value="ECO:0007669"/>
    <property type="project" value="TreeGrafter"/>
</dbReference>
<dbReference type="InterPro" id="IPR003961">
    <property type="entry name" value="FN3_dom"/>
</dbReference>
<feature type="region of interest" description="Disordered" evidence="1">
    <location>
        <begin position="543"/>
        <end position="565"/>
    </location>
</feature>
<proteinExistence type="predicted"/>
<dbReference type="SUPFAM" id="SSF49265">
    <property type="entry name" value="Fibronectin type III"/>
    <property type="match status" value="2"/>
</dbReference>
<feature type="compositionally biased region" description="Basic and acidic residues" evidence="1">
    <location>
        <begin position="652"/>
        <end position="661"/>
    </location>
</feature>
<feature type="compositionally biased region" description="Basic residues" evidence="1">
    <location>
        <begin position="702"/>
        <end position="711"/>
    </location>
</feature>
<protein>
    <submittedName>
        <fullName evidence="5">Target of Nesh-SH3 isoform X12</fullName>
    </submittedName>
</protein>
<feature type="region of interest" description="Disordered" evidence="1">
    <location>
        <begin position="1254"/>
        <end position="1274"/>
    </location>
</feature>
<keyword evidence="4" id="KW-1185">Reference proteome</keyword>
<feature type="region of interest" description="Disordered" evidence="1">
    <location>
        <begin position="642"/>
        <end position="727"/>
    </location>
</feature>
<dbReference type="PROSITE" id="PS50853">
    <property type="entry name" value="FN3"/>
    <property type="match status" value="2"/>
</dbReference>
<dbReference type="Pfam" id="PF00041">
    <property type="entry name" value="fn3"/>
    <property type="match status" value="1"/>
</dbReference>
<dbReference type="CDD" id="cd00063">
    <property type="entry name" value="FN3"/>
    <property type="match status" value="2"/>
</dbReference>
<evidence type="ECO:0000313" key="4">
    <source>
        <dbReference type="Proteomes" id="UP000504639"/>
    </source>
</evidence>
<feature type="region of interest" description="Disordered" evidence="1">
    <location>
        <begin position="928"/>
        <end position="1014"/>
    </location>
</feature>
<feature type="compositionally biased region" description="Polar residues" evidence="1">
    <location>
        <begin position="962"/>
        <end position="982"/>
    </location>
</feature>
<dbReference type="InterPro" id="IPR049109">
    <property type="entry name" value="TARSH/FNDC1_C"/>
</dbReference>
<gene>
    <name evidence="5" type="primary">ABI3BP</name>
</gene>
<dbReference type="PANTHER" id="PTHR23197">
    <property type="entry name" value="TARSH-RELATED FIBRONECTIN DOMAIN-CONTAINING"/>
    <property type="match status" value="1"/>
</dbReference>
<organism evidence="4 5">
    <name type="scientific">Aythya fuligula</name>
    <name type="common">Tufted duck</name>
    <name type="synonym">Anas fuligula</name>
    <dbReference type="NCBI Taxonomy" id="219594"/>
    <lineage>
        <taxon>Eukaryota</taxon>
        <taxon>Metazoa</taxon>
        <taxon>Chordata</taxon>
        <taxon>Craniata</taxon>
        <taxon>Vertebrata</taxon>
        <taxon>Euteleostomi</taxon>
        <taxon>Archelosauria</taxon>
        <taxon>Archosauria</taxon>
        <taxon>Dinosauria</taxon>
        <taxon>Saurischia</taxon>
        <taxon>Theropoda</taxon>
        <taxon>Coelurosauria</taxon>
        <taxon>Aves</taxon>
        <taxon>Neognathae</taxon>
        <taxon>Galloanserae</taxon>
        <taxon>Anseriformes</taxon>
        <taxon>Anatidae</taxon>
        <taxon>Aythyinae</taxon>
        <taxon>Aythya</taxon>
    </lineage>
</organism>
<name>A0A6J3CQN1_AYTFU</name>
<feature type="compositionally biased region" description="Pro residues" evidence="1">
    <location>
        <begin position="1145"/>
        <end position="1155"/>
    </location>
</feature>
<dbReference type="GeneID" id="116487621"/>
<evidence type="ECO:0000256" key="1">
    <source>
        <dbReference type="SAM" id="MobiDB-lite"/>
    </source>
</evidence>
<dbReference type="InterPro" id="IPR036116">
    <property type="entry name" value="FN3_sf"/>
</dbReference>
<feature type="domain" description="Fibronectin type-III" evidence="3">
    <location>
        <begin position="116"/>
        <end position="214"/>
    </location>
</feature>
<feature type="chain" id="PRO_5026772334" evidence="2">
    <location>
        <begin position="22"/>
        <end position="1501"/>
    </location>
</feature>
<keyword evidence="2" id="KW-0732">Signal</keyword>
<dbReference type="PANTHER" id="PTHR23197:SF10">
    <property type="entry name" value="TARGET OF NESH-SH3"/>
    <property type="match status" value="1"/>
</dbReference>
<feature type="compositionally biased region" description="Polar residues" evidence="1">
    <location>
        <begin position="805"/>
        <end position="814"/>
    </location>
</feature>
<evidence type="ECO:0000256" key="2">
    <source>
        <dbReference type="SAM" id="SignalP"/>
    </source>
</evidence>
<sequence length="1501" mass="166254">MMARLVFLLFCGYIAVNLGNAQKLPRVKRQSLKVQINATDDTVCMRYLRPSQNTKLEGFVLGYGSSFFSNQYIPLPSEGNTYITELDAEPRYLVSVRPARVSNNKKSCSGRTKTQKPLQLVVGTLTPTSVFLSWGILVNPQHDWTATSNCASDRFYTVRYREKDKDKKWVFQLCPVTETVVDNLKPNTVYEFGVKDNVEDSIWSKTFNHKTVLSSKKVNGHLQNMYKLVPNTQTQLTLRDNKKLVPVTIIKQVIQNRTQPKTSDSSSLPGAILVHLIVPGLNETQQKLFPPLTIDDIHQASRKKLAKNETHVWPAESKTPEVQEISPESLPAQAERKHGPKEFKSTPKPELQTQNILASNEIHPLPSGSRIFDAPKSPLTQLATQSPTLKSVFLPSAETRKMEIAFDETQPVSSRFKTSGTTEVQPTKSASYGFLHATSTPQTFTASEMPDTAGYTTDLEITMPVVTTEPHLLETTLDLGETKPLSSRSITSGMPEMPPVSAAFTTSVLESTSFPPLETTRTMMATQRPKVKPSPPSIAIQGTVEATQRRAPESTSSASPETTRTVMATRRPRLKSTSSSPLATQQTVTAFNDIQPVLSSPVTPSKPEIADTESATIESILESFTPKTYHPFQWPRVTLAPKEIPLTPPKPKPSDTPEVHRVKPAPKPPLLEPKTSKTVEQPKATRAPKEAKLKPSTSKPRPSARPKKPRTKPAAAIPVSVTTRKPYTYEHPKTAEVWEPITLRVEPPRSTVAPKEIPHIPSKPKTSPKLPIPHAKDVLESITLRTARPKPTIVPKETHRIPSKPRTSPSSEVPQTKPVLEPITFRTEKPKSTAAPRETRHGPSKPKTSPSPRVPPTRASPKESRRVTFKPRTSPSPDVPYTKPAPKEPQHVPFKPKPAPIPDVPHGKPGIFPSFHEPVTAVIPHVPERTKATPAPSEKQFIHTKPKKPEKPRVPHTKPAIHQTTPQPLITKSSTTTEQSRATMAPKETLLVPSKPKTSVEPEIPQTKPAPRTTHLGSINLITVHVVDGSKMTLVPNETYQISPKPKTALVTEIPRFHTAAYKTRLTSARPKPSDKTQTRPALSKTTLAPARTKSPGLPKWIVPTTEDVYTPEDITRQIGVDVEKPFEYSDTREKPFSVTTSPRPQRPPIPPVKPTPMRRKPLPPNTVTGKPGSPAKSAGPTTPVRTGIPSKIPTAFATPEYYVDATVFSSSPTSETDSSGKPRYQAPHVKYMKKDDDVPCSITSSLEHFPQEEASIKEEPTRPPQNPPTNLTVVTVEGCPTFVILDWEKPDNDTVTEYEVVSTENGASDGEKEKSIITTNQTHSTVENLKPDTSYEFHVKPKNPLGEGPSSNVVSFSTESADPRVSEPISMGKDAIWTEIPFNSDTYSECKGKQYVKRTWYKKFVGVQLCNSLRYKIYLSDSLTGKFYNIGDQRGHGEDHCQFVDSFLDGRTGQQEDLPVKDGFFRAVRQEPVKFGKIGGETHINYVRWYECGTSIPGKW</sequence>
<evidence type="ECO:0000313" key="5">
    <source>
        <dbReference type="RefSeq" id="XP_032040670.1"/>
    </source>
</evidence>
<feature type="compositionally biased region" description="Basic and acidic residues" evidence="1">
    <location>
        <begin position="826"/>
        <end position="841"/>
    </location>
</feature>
<dbReference type="Proteomes" id="UP000504639">
    <property type="component" value="Chromosome 1"/>
</dbReference>
<evidence type="ECO:0000259" key="3">
    <source>
        <dbReference type="PROSITE" id="PS50853"/>
    </source>
</evidence>
<feature type="region of interest" description="Disordered" evidence="1">
    <location>
        <begin position="1065"/>
        <end position="1100"/>
    </location>
</feature>